<evidence type="ECO:0000256" key="2">
    <source>
        <dbReference type="ARBA" id="ARBA00022475"/>
    </source>
</evidence>
<evidence type="ECO:0000256" key="9">
    <source>
        <dbReference type="ARBA" id="ARBA00040345"/>
    </source>
</evidence>
<gene>
    <name evidence="11" type="ORF">FBY41_2053</name>
</gene>
<comment type="similarity">
    <text evidence="8">Belongs to the glycosyltransferase 2 family. CrtQ subfamily.</text>
</comment>
<comment type="caution">
    <text evidence="11">The sequence shown here is derived from an EMBL/GenBank/DDBJ whole genome shotgun (WGS) entry which is preliminary data.</text>
</comment>
<evidence type="ECO:0000256" key="7">
    <source>
        <dbReference type="ARBA" id="ARBA00037904"/>
    </source>
</evidence>
<protein>
    <recommendedName>
        <fullName evidence="9">4,4'-diaponeurosporenoate glycosyltransferase</fullName>
    </recommendedName>
</protein>
<evidence type="ECO:0000256" key="8">
    <source>
        <dbReference type="ARBA" id="ARBA00038120"/>
    </source>
</evidence>
<dbReference type="InterPro" id="IPR001173">
    <property type="entry name" value="Glyco_trans_2-like"/>
</dbReference>
<name>A0A543HUR3_9MICO</name>
<evidence type="ECO:0000313" key="11">
    <source>
        <dbReference type="EMBL" id="TQM62030.1"/>
    </source>
</evidence>
<comment type="subcellular location">
    <subcellularLocation>
        <location evidence="1">Cell membrane</location>
    </subcellularLocation>
</comment>
<evidence type="ECO:0000256" key="1">
    <source>
        <dbReference type="ARBA" id="ARBA00004236"/>
    </source>
</evidence>
<keyword evidence="5" id="KW-0472">Membrane</keyword>
<comment type="function">
    <text evidence="6">Catalyzes the glycosylation of 4,4'-diaponeurosporenoate, i.e. the esterification of glucose at the C1'' position with the carboxyl group of 4,4'-diaponeurosporenic acid, to form glycosyl-4,4'-diaponeurosporenoate. This is a step in the biosynthesis of staphyloxanthin, an orange pigment present in most staphylococci strains.</text>
</comment>
<dbReference type="Proteomes" id="UP000316747">
    <property type="component" value="Unassembled WGS sequence"/>
</dbReference>
<evidence type="ECO:0000259" key="10">
    <source>
        <dbReference type="Pfam" id="PF00535"/>
    </source>
</evidence>
<evidence type="ECO:0000256" key="4">
    <source>
        <dbReference type="ARBA" id="ARBA00022679"/>
    </source>
</evidence>
<dbReference type="Pfam" id="PF00535">
    <property type="entry name" value="Glycos_transf_2"/>
    <property type="match status" value="1"/>
</dbReference>
<dbReference type="EMBL" id="VFPM01000002">
    <property type="protein sequence ID" value="TQM62030.1"/>
    <property type="molecule type" value="Genomic_DNA"/>
</dbReference>
<keyword evidence="4 11" id="KW-0808">Transferase</keyword>
<dbReference type="GO" id="GO:0016757">
    <property type="term" value="F:glycosyltransferase activity"/>
    <property type="evidence" value="ECO:0007669"/>
    <property type="project" value="UniProtKB-KW"/>
</dbReference>
<evidence type="ECO:0000256" key="3">
    <source>
        <dbReference type="ARBA" id="ARBA00022676"/>
    </source>
</evidence>
<dbReference type="PANTHER" id="PTHR43646">
    <property type="entry name" value="GLYCOSYLTRANSFERASE"/>
    <property type="match status" value="1"/>
</dbReference>
<evidence type="ECO:0000256" key="5">
    <source>
        <dbReference type="ARBA" id="ARBA00023136"/>
    </source>
</evidence>
<dbReference type="GO" id="GO:0005886">
    <property type="term" value="C:plasma membrane"/>
    <property type="evidence" value="ECO:0007669"/>
    <property type="project" value="UniProtKB-SubCell"/>
</dbReference>
<evidence type="ECO:0000313" key="12">
    <source>
        <dbReference type="Proteomes" id="UP000316747"/>
    </source>
</evidence>
<dbReference type="InterPro" id="IPR029044">
    <property type="entry name" value="Nucleotide-diphossugar_trans"/>
</dbReference>
<organism evidence="11 12">
    <name type="scientific">Humibacillus xanthopallidus</name>
    <dbReference type="NCBI Taxonomy" id="412689"/>
    <lineage>
        <taxon>Bacteria</taxon>
        <taxon>Bacillati</taxon>
        <taxon>Actinomycetota</taxon>
        <taxon>Actinomycetes</taxon>
        <taxon>Micrococcales</taxon>
        <taxon>Intrasporangiaceae</taxon>
        <taxon>Humibacillus</taxon>
    </lineage>
</organism>
<dbReference type="AlphaFoldDB" id="A0A543HUR3"/>
<reference evidence="11 12" key="1">
    <citation type="submission" date="2019-06" db="EMBL/GenBank/DDBJ databases">
        <title>Genome sequencing of plant associated microbes to promote plant fitness in Sorghum bicolor and Oryza sativa.</title>
        <authorList>
            <person name="Coleman-Derr D."/>
        </authorList>
    </citation>
    <scope>NUCLEOTIDE SEQUENCE [LARGE SCALE GENOMIC DNA]</scope>
    <source>
        <strain evidence="11 12">KV-663</strain>
    </source>
</reference>
<accession>A0A543HUR3</accession>
<dbReference type="RefSeq" id="WP_260439683.1">
    <property type="nucleotide sequence ID" value="NZ_VFPM01000002.1"/>
</dbReference>
<evidence type="ECO:0000256" key="6">
    <source>
        <dbReference type="ARBA" id="ARBA00037281"/>
    </source>
</evidence>
<keyword evidence="12" id="KW-1185">Reference proteome</keyword>
<comment type="pathway">
    <text evidence="7">Carotenoid biosynthesis; staphyloxanthin biosynthesis; staphyloxanthin from farnesyl diphosphate: step 4/5.</text>
</comment>
<dbReference type="Gene3D" id="3.90.550.10">
    <property type="entry name" value="Spore Coat Polysaccharide Biosynthesis Protein SpsA, Chain A"/>
    <property type="match status" value="1"/>
</dbReference>
<proteinExistence type="inferred from homology"/>
<feature type="domain" description="Glycosyltransferase 2-like" evidence="10">
    <location>
        <begin position="32"/>
        <end position="168"/>
    </location>
</feature>
<keyword evidence="2" id="KW-1003">Cell membrane</keyword>
<dbReference type="PANTHER" id="PTHR43646:SF2">
    <property type="entry name" value="GLYCOSYLTRANSFERASE 2-LIKE DOMAIN-CONTAINING PROTEIN"/>
    <property type="match status" value="1"/>
</dbReference>
<sequence length="303" mass="32299">MRQLESAGPSGLTGVGDVIRAPGRADSICHITVVVPARNEERLIERCLDAVEQARRHLTHHRPDVSVEVVVVLDACTDRTAQLVARREGVTAVAVVVARVGAARHAGIREVTERGTHGGERAGRHLDDVAHWVANTDADTVVPPSWLLDQLVLAEHPTGGCDVVVGVALPDPAELTDDVLALWHDRHHLVEGHEHVHGANLAFRLSSYLDAGGFDPLPVHEDVRLVERMRARGARIVATALVRVRTSARTTGRAPRGFAAYLGDLRGGAAVVDVGRTRSGTPHVGCVAVAVAPPTTHHPEGPP</sequence>
<keyword evidence="3" id="KW-0328">Glycosyltransferase</keyword>
<dbReference type="SUPFAM" id="SSF53448">
    <property type="entry name" value="Nucleotide-diphospho-sugar transferases"/>
    <property type="match status" value="1"/>
</dbReference>